<name>A0A6G0VHH2_APHCR</name>
<dbReference type="OrthoDB" id="6616931at2759"/>
<dbReference type="AlphaFoldDB" id="A0A6G0VHH2"/>
<gene>
    <name evidence="1" type="ORF">FWK35_00034558</name>
</gene>
<dbReference type="Proteomes" id="UP000478052">
    <property type="component" value="Unassembled WGS sequence"/>
</dbReference>
<proteinExistence type="predicted"/>
<feature type="non-terminal residue" evidence="1">
    <location>
        <position position="226"/>
    </location>
</feature>
<organism evidence="1 2">
    <name type="scientific">Aphis craccivora</name>
    <name type="common">Cowpea aphid</name>
    <dbReference type="NCBI Taxonomy" id="307492"/>
    <lineage>
        <taxon>Eukaryota</taxon>
        <taxon>Metazoa</taxon>
        <taxon>Ecdysozoa</taxon>
        <taxon>Arthropoda</taxon>
        <taxon>Hexapoda</taxon>
        <taxon>Insecta</taxon>
        <taxon>Pterygota</taxon>
        <taxon>Neoptera</taxon>
        <taxon>Paraneoptera</taxon>
        <taxon>Hemiptera</taxon>
        <taxon>Sternorrhyncha</taxon>
        <taxon>Aphidomorpha</taxon>
        <taxon>Aphidoidea</taxon>
        <taxon>Aphididae</taxon>
        <taxon>Aphidini</taxon>
        <taxon>Aphis</taxon>
        <taxon>Aphis</taxon>
    </lineage>
</organism>
<dbReference type="EMBL" id="VUJU01017458">
    <property type="protein sequence ID" value="KAF0682978.1"/>
    <property type="molecule type" value="Genomic_DNA"/>
</dbReference>
<reference evidence="1 2" key="1">
    <citation type="submission" date="2019-08" db="EMBL/GenBank/DDBJ databases">
        <title>Whole genome of Aphis craccivora.</title>
        <authorList>
            <person name="Voronova N.V."/>
            <person name="Shulinski R.S."/>
            <person name="Bandarenka Y.V."/>
            <person name="Zhorov D.G."/>
            <person name="Warner D."/>
        </authorList>
    </citation>
    <scope>NUCLEOTIDE SEQUENCE [LARGE SCALE GENOMIC DNA]</scope>
    <source>
        <strain evidence="1">180601</strain>
        <tissue evidence="1">Whole Body</tissue>
    </source>
</reference>
<protein>
    <submittedName>
        <fullName evidence="1">Bromodomain-containing protein DDB G0270170-like</fullName>
    </submittedName>
</protein>
<evidence type="ECO:0000313" key="1">
    <source>
        <dbReference type="EMBL" id="KAF0682978.1"/>
    </source>
</evidence>
<feature type="non-terminal residue" evidence="1">
    <location>
        <position position="1"/>
    </location>
</feature>
<accession>A0A6G0VHH2</accession>
<comment type="caution">
    <text evidence="1">The sequence shown here is derived from an EMBL/GenBank/DDBJ whole genome shotgun (WGS) entry which is preliminary data.</text>
</comment>
<evidence type="ECO:0000313" key="2">
    <source>
        <dbReference type="Proteomes" id="UP000478052"/>
    </source>
</evidence>
<sequence length="226" mass="25735">ICLKKPRLREGAIPTLFLGNGNSDKNALCENVNVGQNEAEQLLSKTSLPNVVYTDQDISIEPTAVYNEVAECSEMSSTNYICEPQHDESLFDLINKRVAIKLPEKWYTDVSLNNFEKKLTKSFFKLTGFNQDYRRIISKQLIVTQDSKIIVHVMNKKISEEQQQQYFPMLCHSVILSVQDIECAIKNLDMLKICYGAVLTSKFPNVKASISSQCVKVNGYWKHLNC</sequence>
<keyword evidence="2" id="KW-1185">Reference proteome</keyword>